<sequence length="478" mass="52731">MTKSSQNALGAGPAIAENIDSYFSTISSTTSKAPVTWETRLVHQLLRACRSLVSELEKVQLETLDCSVLDTCRRNWDEVESDIKNLLYILRLPADSQKQHPLKAEEFNECTAHTQPRCLVCASRQTIKALRIYIVSLASSSDSSITDRESLKAITEALHAAAIDISQVLNELNNTGDTGARAILQEDAAQNSRVVKDEVLELNKARSKDANTDDSQNTIQNALNEASKLAEMLHIFARISGQRWVSARLQLTHSPSIPSPLAAGSTSARHRRWVSQEIEGDTSAAASSGLEGDINNRHFSAGKDHLQGALHVRNRSDSRIQAANLQSIFSLRKSALSLRKTSQPQPQLPLQSQPGVSISSMPDSSERSKQVRFQEMPSNDSSIDQVHLDELVQLLTRFETAITELDLAHRDHCSGDNNGNRDAYVQAIRGLMAAFVQLSRLSSTSGLVKHYDKAALAQFKITTQAIRLLTVLLQKYWC</sequence>
<name>A0A2G5BAP9_COERN</name>
<keyword evidence="3" id="KW-1185">Reference proteome</keyword>
<dbReference type="AlphaFoldDB" id="A0A2G5BAP9"/>
<dbReference type="Proteomes" id="UP000242474">
    <property type="component" value="Unassembled WGS sequence"/>
</dbReference>
<reference evidence="2 3" key="1">
    <citation type="journal article" date="2015" name="Genome Biol. Evol.">
        <title>Phylogenomic analyses indicate that early fungi evolved digesting cell walls of algal ancestors of land plants.</title>
        <authorList>
            <person name="Chang Y."/>
            <person name="Wang S."/>
            <person name="Sekimoto S."/>
            <person name="Aerts A.L."/>
            <person name="Choi C."/>
            <person name="Clum A."/>
            <person name="LaButti K.M."/>
            <person name="Lindquist E.A."/>
            <person name="Yee Ngan C."/>
            <person name="Ohm R.A."/>
            <person name="Salamov A.A."/>
            <person name="Grigoriev I.V."/>
            <person name="Spatafora J.W."/>
            <person name="Berbee M.L."/>
        </authorList>
    </citation>
    <scope>NUCLEOTIDE SEQUENCE [LARGE SCALE GENOMIC DNA]</scope>
    <source>
        <strain evidence="2 3">NRRL 1564</strain>
    </source>
</reference>
<evidence type="ECO:0000313" key="3">
    <source>
        <dbReference type="Proteomes" id="UP000242474"/>
    </source>
</evidence>
<feature type="region of interest" description="Disordered" evidence="1">
    <location>
        <begin position="340"/>
        <end position="371"/>
    </location>
</feature>
<evidence type="ECO:0000313" key="2">
    <source>
        <dbReference type="EMBL" id="PIA16083.1"/>
    </source>
</evidence>
<protein>
    <submittedName>
        <fullName evidence="2">Uncharacterized protein</fullName>
    </submittedName>
</protein>
<evidence type="ECO:0000256" key="1">
    <source>
        <dbReference type="SAM" id="MobiDB-lite"/>
    </source>
</evidence>
<feature type="compositionally biased region" description="Low complexity" evidence="1">
    <location>
        <begin position="342"/>
        <end position="354"/>
    </location>
</feature>
<proteinExistence type="predicted"/>
<organism evidence="2 3">
    <name type="scientific">Coemansia reversa (strain ATCC 12441 / NRRL 1564)</name>
    <dbReference type="NCBI Taxonomy" id="763665"/>
    <lineage>
        <taxon>Eukaryota</taxon>
        <taxon>Fungi</taxon>
        <taxon>Fungi incertae sedis</taxon>
        <taxon>Zoopagomycota</taxon>
        <taxon>Kickxellomycotina</taxon>
        <taxon>Kickxellomycetes</taxon>
        <taxon>Kickxellales</taxon>
        <taxon>Kickxellaceae</taxon>
        <taxon>Coemansia</taxon>
    </lineage>
</organism>
<gene>
    <name evidence="2" type="ORF">COEREDRAFT_81526</name>
</gene>
<dbReference type="EMBL" id="KZ303502">
    <property type="protein sequence ID" value="PIA16083.1"/>
    <property type="molecule type" value="Genomic_DNA"/>
</dbReference>
<dbReference type="OrthoDB" id="5563334at2759"/>
<accession>A0A2G5BAP9</accession>